<reference evidence="3 4" key="1">
    <citation type="submission" date="2023-02" db="EMBL/GenBank/DDBJ databases">
        <title>Genome sequence of Lentisphaera profundi SAORIC-696.</title>
        <authorList>
            <person name="Kim e."/>
            <person name="Cho J.-C."/>
            <person name="Choi A."/>
            <person name="Kang I."/>
        </authorList>
    </citation>
    <scope>NUCLEOTIDE SEQUENCE [LARGE SCALE GENOMIC DNA]</scope>
    <source>
        <strain evidence="3 4">SAORIC-696</strain>
    </source>
</reference>
<dbReference type="Gene3D" id="2.70.98.70">
    <property type="match status" value="1"/>
</dbReference>
<evidence type="ECO:0000256" key="1">
    <source>
        <dbReference type="SAM" id="SignalP"/>
    </source>
</evidence>
<dbReference type="InterPro" id="IPR059177">
    <property type="entry name" value="GH29D-like_dom"/>
</dbReference>
<dbReference type="SUPFAM" id="SSF48230">
    <property type="entry name" value="Chondroitin AC/alginate lyase"/>
    <property type="match status" value="1"/>
</dbReference>
<name>A0ABY7VPU1_9BACT</name>
<dbReference type="Proteomes" id="UP001214250">
    <property type="component" value="Chromosome 1"/>
</dbReference>
<feature type="signal peptide" evidence="1">
    <location>
        <begin position="1"/>
        <end position="22"/>
    </location>
</feature>
<dbReference type="PROSITE" id="PS51257">
    <property type="entry name" value="PROKAR_LIPOPROTEIN"/>
    <property type="match status" value="1"/>
</dbReference>
<dbReference type="RefSeq" id="WP_274148658.1">
    <property type="nucleotide sequence ID" value="NZ_CP117811.1"/>
</dbReference>
<dbReference type="Gene3D" id="2.60.120.200">
    <property type="match status" value="1"/>
</dbReference>
<dbReference type="EMBL" id="CP117811">
    <property type="protein sequence ID" value="WDE95260.1"/>
    <property type="molecule type" value="Genomic_DNA"/>
</dbReference>
<dbReference type="SUPFAM" id="SSF49899">
    <property type="entry name" value="Concanavalin A-like lectins/glucanases"/>
    <property type="match status" value="1"/>
</dbReference>
<evidence type="ECO:0000313" key="3">
    <source>
        <dbReference type="EMBL" id="WDE95260.1"/>
    </source>
</evidence>
<accession>A0ABY7VPU1</accession>
<proteinExistence type="predicted"/>
<protein>
    <submittedName>
        <fullName evidence="3">Chitobiase/beta-hexosaminidase C-terminal domain-containing protein</fullName>
    </submittedName>
</protein>
<evidence type="ECO:0000313" key="4">
    <source>
        <dbReference type="Proteomes" id="UP001214250"/>
    </source>
</evidence>
<evidence type="ECO:0000259" key="2">
    <source>
        <dbReference type="Pfam" id="PF13290"/>
    </source>
</evidence>
<gene>
    <name evidence="3" type="ORF">PQO03_05940</name>
</gene>
<dbReference type="InterPro" id="IPR013320">
    <property type="entry name" value="ConA-like_dom_sf"/>
</dbReference>
<dbReference type="Gene3D" id="1.50.10.100">
    <property type="entry name" value="Chondroitin AC/alginate lyase"/>
    <property type="match status" value="1"/>
</dbReference>
<dbReference type="InterPro" id="IPR008929">
    <property type="entry name" value="Chondroitin_lyas"/>
</dbReference>
<dbReference type="Pfam" id="PF13290">
    <property type="entry name" value="CHB_HEX_C_1"/>
    <property type="match status" value="1"/>
</dbReference>
<feature type="chain" id="PRO_5046487411" evidence="1">
    <location>
        <begin position="23"/>
        <end position="1563"/>
    </location>
</feature>
<organism evidence="3 4">
    <name type="scientific">Lentisphaera profundi</name>
    <dbReference type="NCBI Taxonomy" id="1658616"/>
    <lineage>
        <taxon>Bacteria</taxon>
        <taxon>Pseudomonadati</taxon>
        <taxon>Lentisphaerota</taxon>
        <taxon>Lentisphaeria</taxon>
        <taxon>Lentisphaerales</taxon>
        <taxon>Lentisphaeraceae</taxon>
        <taxon>Lentisphaera</taxon>
    </lineage>
</organism>
<feature type="domain" description="GH29D-like beta-sandwich" evidence="2">
    <location>
        <begin position="805"/>
        <end position="853"/>
    </location>
</feature>
<sequence>MKLITTISMLSLMLSSLTSCSAALDIPPVQGFPDGESVLNKRSVPHLQPEPQLVYKNKGYQIDVLSKIPAVGIHPRVLMSPADVPRIRENIEKNAFSKIFWEQYILPMVMDTKKGEMKPISKARIDAAALYALVKDDAEYGKKVATELVKQAQKVSELFKENDATKPYWDNWWISGTRDKVSKVAQAYDFVYNFMTDKQRNAVRAVIAQATAGRYNHGMELPRSWRTWNWPQFSQKMVNDVLAIEGEEGYDPRTLEVCREAVTDFQTYKIGPNGWDFESTGYNGLAYGGGGVQSLHAIARRTSPSLLTHPHLQAKIAALVAQQATPTGTWYGRGDSAGGPPQQEFTHLMRAAYPNDQRWQIQWVNSFGVKLLSEGKINKKSYHLLRSSLGLPMLLFAVDQNIDPDALWNKNNGPLTFESPTRGYMATRSGWDAKNDIHLTYASYTKMRDTGHDGPDAGTFSLAGQGENWTRIGDKYHKESAWRNYIAINGGGMKYGTAPGLWLPTVDKKMATSGRSDQSYAFSWRIQNGRYNVLYSPMFEEDPYNYLNTWARNNARRLRGSEPDATPFSREFWSMASTNYGLWNGEDRHPTRRIENLPVERAFRSVTMVRGDHPYVLTVDDIQVDDQKQLYTWLMTLTGQNEVVSKTKDLHKDFPQIILRRASKDGAKLQEGEPLILVRVLQRNFAGFPTIRLDIDQGEGGNNQRIVVPSMSVAPDFKVLLYPHRHGDPLPITKWNATKTSLSVDIAGQSDRIDFASAYVDRRPMGGHGEETYYTITRDDSTIITVGGPPSLPRPISPAKDFIDSMEVAFESPNHGQLIHYTTDGSEPSSKSPVYSGPITIDRSTEVRAITVAPEWAFGDANSANYRELVNTGFIENTAPTYKQKLSKIDTKASTPLSIRYTKVPAAAPVATADTVSSGIELALYELPITMWRGSKIDLKSPLMPKDLDKLVPIYRSYQQNLILPRIPQTVEQSKMYQGLYVISAYVNAPVAGTYDFRMLSCGPTKLTVAGKVLVDIPGPYHTRLTEREGRVILKAGLHRFEAIAADPIFFTSATVPVVDFDLKMKAPGKVDFVSLDETHLFRDKDLAFNISSNYVELGQPLVIENQGDGEIQVSLDGGKSYQTYLKPLVFDETINVDLKVRRDANGPVIDKPLHVIAKLKALEFLPVLKAGMIRRSYLHNVPMALGFSSSNQGKQIISYPTDSTVDNFAMLKQTKPQEVLAVSEMINDKVGGIVRTYTGMWRAPENGVYEFSMNYEGCSKLEIGGLHVASNNNKNGRTEGKVMLEQGWHELTVMFVAARPQLFVKAPRATKPTQLQVNDFFYDTQLEQKPFTADVTGKPASFAMGAWLVSDKQTKVDTRLTSEIFGAKALVGERPGAHQFSGDKSMILVRDAKPTSKSCTISMWIKPNELKGMQWLWNRQNVGWVYTQRGGIALNLKNDQLGVHYHGQNRQPITVGKVKADVWQHLAMTIDARPGNKTQVEVWLDGQRIYSDLYGKGLDIPVTYMEFFGQVNREKTETLTTGGLNFEGLKDLLGNCYSGAAADVRYFDTALPDTAIKVLAGK</sequence>
<dbReference type="Pfam" id="PF13385">
    <property type="entry name" value="Laminin_G_3"/>
    <property type="match status" value="1"/>
</dbReference>
<keyword evidence="1" id="KW-0732">Signal</keyword>
<keyword evidence="4" id="KW-1185">Reference proteome</keyword>